<dbReference type="PANTHER" id="PTHR22550">
    <property type="entry name" value="SPORE GERMINATION PROTEIN"/>
    <property type="match status" value="1"/>
</dbReference>
<keyword evidence="5" id="KW-0812">Transmembrane</keyword>
<name>A0AAW7IUG5_9BACI</name>
<evidence type="ECO:0000256" key="2">
    <source>
        <dbReference type="ARBA" id="ARBA00005278"/>
    </source>
</evidence>
<evidence type="ECO:0000256" key="4">
    <source>
        <dbReference type="PIRNR" id="PIRNR005690"/>
    </source>
</evidence>
<gene>
    <name evidence="6" type="ORF">QUF89_17605</name>
</gene>
<protein>
    <submittedName>
        <fullName evidence="6">Spore germination protein</fullName>
    </submittedName>
</protein>
<evidence type="ECO:0000256" key="5">
    <source>
        <dbReference type="SAM" id="Phobius"/>
    </source>
</evidence>
<comment type="similarity">
    <text evidence="2 4">Belongs to the GerABKA family.</text>
</comment>
<dbReference type="RefSeq" id="WP_061466053.1">
    <property type="nucleotide sequence ID" value="NZ_CP011008.1"/>
</dbReference>
<dbReference type="GO" id="GO:0009847">
    <property type="term" value="P:spore germination"/>
    <property type="evidence" value="ECO:0007669"/>
    <property type="project" value="UniProtKB-UniRule"/>
</dbReference>
<evidence type="ECO:0000313" key="6">
    <source>
        <dbReference type="EMBL" id="MDM5453958.1"/>
    </source>
</evidence>
<organism evidence="6 7">
    <name type="scientific">Peribacillus simplex</name>
    <dbReference type="NCBI Taxonomy" id="1478"/>
    <lineage>
        <taxon>Bacteria</taxon>
        <taxon>Bacillati</taxon>
        <taxon>Bacillota</taxon>
        <taxon>Bacilli</taxon>
        <taxon>Bacillales</taxon>
        <taxon>Bacillaceae</taxon>
        <taxon>Peribacillus</taxon>
    </lineage>
</organism>
<proteinExistence type="inferred from homology"/>
<evidence type="ECO:0000256" key="3">
    <source>
        <dbReference type="ARBA" id="ARBA00023136"/>
    </source>
</evidence>
<dbReference type="InterPro" id="IPR050768">
    <property type="entry name" value="UPF0353/GerABKA_families"/>
</dbReference>
<feature type="transmembrane region" description="Helical" evidence="5">
    <location>
        <begin position="414"/>
        <end position="434"/>
    </location>
</feature>
<dbReference type="GO" id="GO:0005886">
    <property type="term" value="C:plasma membrane"/>
    <property type="evidence" value="ECO:0007669"/>
    <property type="project" value="UniProtKB-SubCell"/>
</dbReference>
<feature type="transmembrane region" description="Helical" evidence="5">
    <location>
        <begin position="389"/>
        <end position="408"/>
    </location>
</feature>
<evidence type="ECO:0000313" key="7">
    <source>
        <dbReference type="Proteomes" id="UP001234602"/>
    </source>
</evidence>
<dbReference type="Pfam" id="PF03323">
    <property type="entry name" value="GerA"/>
    <property type="match status" value="1"/>
</dbReference>
<dbReference type="PIRSF" id="PIRSF005690">
    <property type="entry name" value="GerBA"/>
    <property type="match status" value="1"/>
</dbReference>
<feature type="transmembrane region" description="Helical" evidence="5">
    <location>
        <begin position="446"/>
        <end position="471"/>
    </location>
</feature>
<dbReference type="EMBL" id="JAUCEY010000008">
    <property type="protein sequence ID" value="MDM5453958.1"/>
    <property type="molecule type" value="Genomic_DNA"/>
</dbReference>
<feature type="transmembrane region" description="Helical" evidence="5">
    <location>
        <begin position="320"/>
        <end position="340"/>
    </location>
</feature>
<sequence length="524" mass="58554">MINLRERGAFHIFFSGLFKRKRYSKYQQTNQNVHSEKLSSIDHYPLYPDLSMNIQVLQQMFHHAPDLVIRHFEFAGKGTKAALVYVDGLTDKNSISRNVLSAMTQSSFDPKNGLPTTVGDVEEVHSWKSIENALFAGDSALFIQGETKAFLLDTKGWPQRAIEDPKLETSLKGAHQGFVETGSQNVAMLRRYIPNRELIIKELTVGVRGKSKVFIVYLGDVASEEVLQELEDRIKQIQMDVIINTGELSELIEDNPYSPFPQFILTERPDATASQILQGRFAVIVDRSPSVLIAPVTLMSFLQSIDDYSTRWLAASLIRLLRFFAFMITLFLPSTYVAVISYNYEVIPLKLFLSIAESRVVVPFPPIIEALLMEVTIEMMREAGVRLPAPIGQTVGIVGGIVIGQAAVQAGIVSNIMVIIVSATAIGSFIIPNYDMGTAIRMLRFPMMLLAVMFGSVGIMIGAMTLIAHLISLESLGTPYASPLAPFRFADMKDSFIRFPLWKMITRPKSVRNIQSNRQGKPKR</sequence>
<keyword evidence="5" id="KW-1133">Transmembrane helix</keyword>
<dbReference type="Proteomes" id="UP001234602">
    <property type="component" value="Unassembled WGS sequence"/>
</dbReference>
<comment type="subcellular location">
    <subcellularLocation>
        <location evidence="4">Cell membrane</location>
    </subcellularLocation>
    <subcellularLocation>
        <location evidence="1">Membrane</location>
        <topology evidence="1">Multi-pass membrane protein</topology>
    </subcellularLocation>
</comment>
<keyword evidence="3 4" id="KW-0472">Membrane</keyword>
<reference evidence="6" key="1">
    <citation type="submission" date="2023-06" db="EMBL/GenBank/DDBJ databases">
        <title>Comparative genomics of Bacillaceae isolates and their secondary metabolite potential.</title>
        <authorList>
            <person name="Song L."/>
            <person name="Nielsen L.J."/>
            <person name="Mohite O."/>
            <person name="Xu X."/>
            <person name="Weber T."/>
            <person name="Kovacs A.T."/>
        </authorList>
    </citation>
    <scope>NUCLEOTIDE SEQUENCE</scope>
    <source>
        <strain evidence="6">D8_B_37</strain>
    </source>
</reference>
<dbReference type="InterPro" id="IPR004995">
    <property type="entry name" value="Spore_Ger"/>
</dbReference>
<accession>A0AAW7IUG5</accession>
<dbReference type="PANTHER" id="PTHR22550:SF16">
    <property type="entry name" value="SPORE GERMINATION PROTEIN"/>
    <property type="match status" value="1"/>
</dbReference>
<comment type="caution">
    <text evidence="6">The sequence shown here is derived from an EMBL/GenBank/DDBJ whole genome shotgun (WGS) entry which is preliminary data.</text>
</comment>
<dbReference type="AlphaFoldDB" id="A0AAW7IUG5"/>
<evidence type="ECO:0000256" key="1">
    <source>
        <dbReference type="ARBA" id="ARBA00004141"/>
    </source>
</evidence>